<dbReference type="AlphaFoldDB" id="A0A0L6W6B8"/>
<dbReference type="Pfam" id="PF02754">
    <property type="entry name" value="CCG"/>
    <property type="match status" value="2"/>
</dbReference>
<dbReference type="PATRIC" id="fig|281456.6.peg.354"/>
<organism evidence="3 4">
    <name type="scientific">Thermincola ferriacetica</name>
    <dbReference type="NCBI Taxonomy" id="281456"/>
    <lineage>
        <taxon>Bacteria</taxon>
        <taxon>Bacillati</taxon>
        <taxon>Bacillota</taxon>
        <taxon>Clostridia</taxon>
        <taxon>Eubacteriales</taxon>
        <taxon>Thermincolaceae</taxon>
        <taxon>Thermincola</taxon>
    </lineage>
</organism>
<protein>
    <submittedName>
        <fullName evidence="3">CoB--CoM heterodisulfide reductase</fullName>
    </submittedName>
</protein>
<feature type="domain" description="Cysteine-rich" evidence="2">
    <location>
        <begin position="4"/>
        <end position="83"/>
    </location>
</feature>
<dbReference type="RefSeq" id="WP_052216594.1">
    <property type="nucleotide sequence ID" value="NZ_LGTE01000002.1"/>
</dbReference>
<sequence length="288" mass="31997">MKLAYYPGCWLKGSAKELDMSMRTVSGPLGIELLEVPDWNCCGGLSAHSMGHFLAFALPARNIINAESTGCKEFTSPCPACYVRHFLARRDFNENMVMRQHLEKALGRKFKDSTIKIKNLIEVFLDRFGPADVRKSLTGLKVVNYYGCALVKPPGACGFFDDPENPQSLDKIAEICGAEPIEWPYKTECCGASLCFTNQEAVWKAGRDILQTARDSGAQAVVVACPMCQMNLDMRQAQINRKYKTNFHIPVIYFTQLIGLAMGYSPKELGIDKLCVSALPLLRSLHIA</sequence>
<accession>A0A0L6W6B8</accession>
<evidence type="ECO:0000256" key="1">
    <source>
        <dbReference type="ARBA" id="ARBA00023002"/>
    </source>
</evidence>
<dbReference type="InterPro" id="IPR051278">
    <property type="entry name" value="HdrB/HdrD_reductase"/>
</dbReference>
<comment type="caution">
    <text evidence="3">The sequence shown here is derived from an EMBL/GenBank/DDBJ whole genome shotgun (WGS) entry which is preliminary data.</text>
</comment>
<reference evidence="4" key="1">
    <citation type="submission" date="2015-07" db="EMBL/GenBank/DDBJ databases">
        <title>Complete Genome of Thermincola ferriacetica strain Z-0001T.</title>
        <authorList>
            <person name="Lusk B."/>
            <person name="Badalamenti J.P."/>
            <person name="Parameswaran P."/>
            <person name="Bond D.R."/>
            <person name="Torres C.I."/>
        </authorList>
    </citation>
    <scope>NUCLEOTIDE SEQUENCE [LARGE SCALE GENOMIC DNA]</scope>
    <source>
        <strain evidence="4">Z-0001</strain>
    </source>
</reference>
<dbReference type="Proteomes" id="UP000037175">
    <property type="component" value="Unassembled WGS sequence"/>
</dbReference>
<evidence type="ECO:0000259" key="2">
    <source>
        <dbReference type="Pfam" id="PF02754"/>
    </source>
</evidence>
<keyword evidence="1" id="KW-0560">Oxidoreductase</keyword>
<evidence type="ECO:0000313" key="3">
    <source>
        <dbReference type="EMBL" id="KNZ70659.1"/>
    </source>
</evidence>
<gene>
    <name evidence="3" type="ORF">Tfer_0337</name>
</gene>
<dbReference type="PANTHER" id="PTHR42947:SF1">
    <property type="entry name" value="COB--COM HETERODISULFIDE REDUCTASE SUBUNIT B 1"/>
    <property type="match status" value="1"/>
</dbReference>
<dbReference type="GO" id="GO:0016491">
    <property type="term" value="F:oxidoreductase activity"/>
    <property type="evidence" value="ECO:0007669"/>
    <property type="project" value="UniProtKB-KW"/>
</dbReference>
<evidence type="ECO:0000313" key="4">
    <source>
        <dbReference type="Proteomes" id="UP000037175"/>
    </source>
</evidence>
<proteinExistence type="predicted"/>
<dbReference type="Gene3D" id="1.20.1050.140">
    <property type="match status" value="1"/>
</dbReference>
<dbReference type="EMBL" id="LGTE01000002">
    <property type="protein sequence ID" value="KNZ70659.1"/>
    <property type="molecule type" value="Genomic_DNA"/>
</dbReference>
<keyword evidence="4" id="KW-1185">Reference proteome</keyword>
<dbReference type="PANTHER" id="PTHR42947">
    <property type="entry name" value="COB--COM HETERODISULFIDE REDUCTASE SUBUNIT B 1"/>
    <property type="match status" value="1"/>
</dbReference>
<feature type="domain" description="Cysteine-rich" evidence="2">
    <location>
        <begin position="144"/>
        <end position="233"/>
    </location>
</feature>
<name>A0A0L6W6B8_9FIRM</name>
<dbReference type="Gene3D" id="3.40.50.11810">
    <property type="match status" value="1"/>
</dbReference>
<dbReference type="InterPro" id="IPR004017">
    <property type="entry name" value="Cys_rich_dom"/>
</dbReference>